<dbReference type="Pfam" id="PF00884">
    <property type="entry name" value="Sulfatase"/>
    <property type="match status" value="2"/>
</dbReference>
<feature type="domain" description="Sulfatase N-terminal" evidence="2">
    <location>
        <begin position="9"/>
        <end position="84"/>
    </location>
</feature>
<dbReference type="Gene3D" id="3.40.720.10">
    <property type="entry name" value="Alkaline Phosphatase, subunit A"/>
    <property type="match status" value="1"/>
</dbReference>
<dbReference type="SUPFAM" id="SSF53649">
    <property type="entry name" value="Alkaline phosphatase-like"/>
    <property type="match status" value="1"/>
</dbReference>
<evidence type="ECO:0000259" key="2">
    <source>
        <dbReference type="Pfam" id="PF00884"/>
    </source>
</evidence>
<dbReference type="Proteomes" id="UP001612812">
    <property type="component" value="Unassembled WGS sequence"/>
</dbReference>
<evidence type="ECO:0000256" key="1">
    <source>
        <dbReference type="ARBA" id="ARBA00008779"/>
    </source>
</evidence>
<comment type="caution">
    <text evidence="3">The sequence shown here is derived from an EMBL/GenBank/DDBJ whole genome shotgun (WGS) entry which is preliminary data.</text>
</comment>
<dbReference type="RefSeq" id="WP_396768517.1">
    <property type="nucleotide sequence ID" value="NZ_JBITLA010000002.1"/>
</dbReference>
<proteinExistence type="inferred from homology"/>
<reference evidence="3 4" key="1">
    <citation type="submission" date="2024-10" db="EMBL/GenBank/DDBJ databases">
        <title>The Natural Products Discovery Center: Release of the First 8490 Sequenced Strains for Exploring Actinobacteria Biosynthetic Diversity.</title>
        <authorList>
            <person name="Kalkreuter E."/>
            <person name="Kautsar S.A."/>
            <person name="Yang D."/>
            <person name="Bader C.D."/>
            <person name="Teijaro C.N."/>
            <person name="Fluegel L."/>
            <person name="Davis C.M."/>
            <person name="Simpson J.R."/>
            <person name="Lauterbach L."/>
            <person name="Steele A.D."/>
            <person name="Gui C."/>
            <person name="Meng S."/>
            <person name="Li G."/>
            <person name="Viehrig K."/>
            <person name="Ye F."/>
            <person name="Su P."/>
            <person name="Kiefer A.F."/>
            <person name="Nichols A."/>
            <person name="Cepeda A.J."/>
            <person name="Yan W."/>
            <person name="Fan B."/>
            <person name="Jiang Y."/>
            <person name="Adhikari A."/>
            <person name="Zheng C.-J."/>
            <person name="Schuster L."/>
            <person name="Cowan T.M."/>
            <person name="Smanski M.J."/>
            <person name="Chevrette M.G."/>
            <person name="De Carvalho L.P.S."/>
            <person name="Shen B."/>
        </authorList>
    </citation>
    <scope>NUCLEOTIDE SEQUENCE [LARGE SCALE GENOMIC DNA]</scope>
    <source>
        <strain evidence="3 4">NPDC049845</strain>
    </source>
</reference>
<dbReference type="InterPro" id="IPR050738">
    <property type="entry name" value="Sulfatase"/>
</dbReference>
<protein>
    <submittedName>
        <fullName evidence="3">Sulfatase-like hydrolase/transferase</fullName>
    </submittedName>
</protein>
<dbReference type="PANTHER" id="PTHR42693">
    <property type="entry name" value="ARYLSULFATASE FAMILY MEMBER"/>
    <property type="match status" value="1"/>
</dbReference>
<feature type="domain" description="Sulfatase N-terminal" evidence="2">
    <location>
        <begin position="247"/>
        <end position="325"/>
    </location>
</feature>
<dbReference type="InterPro" id="IPR017850">
    <property type="entry name" value="Alkaline_phosphatase_core_sf"/>
</dbReference>
<comment type="similarity">
    <text evidence="1">Belongs to the sulfatase family.</text>
</comment>
<evidence type="ECO:0000313" key="4">
    <source>
        <dbReference type="Proteomes" id="UP001612812"/>
    </source>
</evidence>
<dbReference type="InterPro" id="IPR000917">
    <property type="entry name" value="Sulfatase_N"/>
</dbReference>
<gene>
    <name evidence="3" type="ORF">ACIBP4_04330</name>
</gene>
<sequence>MAHAGEYDHVVFVSIDTMRSDVMAANPMPLWPLRYPGLRAPRTPVLDDLAGRGAYFPNMITAAPYTAAAHGSILTGQFPIRHGLHEFYNGRLRSPTVFTYGRRVGRRTVMNVDFPIILGPQLGYTQDIDTYLTERDDDFVDAVVSADSTVALAHFGGVHLPYGFHNLRFGGDAYRRKVAELEEMLPADVPPLTDQLVESFRDAEDTDLLLRYKRAVNHFYAQGSYDLLFQLYLDGVEHFLASRFEPFLEKLTERVARTGKRMLLVLFADHGHEFDAHSYGHFNSMNEGVLRVPLMVVGPDVAPGTFVNRIRTVDIAPTVMELAGIPVPSTGVFDGASLAATVRGKEPAPEDRPALAEAYTSDTREFVAYQQRQLRGEPPGPLKHVLVGQAAYLDQRKLTRVTRRYQPGFAGIDEVDISRVERFDDRRVPHEDPAADPTDLRQLLEDYRAALQPPVPVSADDTVRQQLRALGYTV</sequence>
<name>A0ABW7ZF89_9ACTN</name>
<keyword evidence="4" id="KW-1185">Reference proteome</keyword>
<accession>A0ABW7ZF89</accession>
<dbReference type="EMBL" id="JBITLE010000001">
    <property type="protein sequence ID" value="MFI7261524.1"/>
    <property type="molecule type" value="Genomic_DNA"/>
</dbReference>
<dbReference type="PANTHER" id="PTHR42693:SF33">
    <property type="entry name" value="ARYLSULFATASE"/>
    <property type="match status" value="1"/>
</dbReference>
<evidence type="ECO:0000313" key="3">
    <source>
        <dbReference type="EMBL" id="MFI7261524.1"/>
    </source>
</evidence>
<organism evidence="3 4">
    <name type="scientific">Micromonospora maritima</name>
    <dbReference type="NCBI Taxonomy" id="986711"/>
    <lineage>
        <taxon>Bacteria</taxon>
        <taxon>Bacillati</taxon>
        <taxon>Actinomycetota</taxon>
        <taxon>Actinomycetes</taxon>
        <taxon>Micromonosporales</taxon>
        <taxon>Micromonosporaceae</taxon>
        <taxon>Micromonospora</taxon>
    </lineage>
</organism>